<dbReference type="Pfam" id="PF09996">
    <property type="entry name" value="DUF2237"/>
    <property type="match status" value="1"/>
</dbReference>
<protein>
    <recommendedName>
        <fullName evidence="3">DUF2237 family protein</fullName>
    </recommendedName>
</protein>
<dbReference type="Gene3D" id="3.30.56.110">
    <property type="entry name" value="Protein of unknown function DUF2237"/>
    <property type="match status" value="1"/>
</dbReference>
<evidence type="ECO:0000313" key="1">
    <source>
        <dbReference type="EMBL" id="PWV63536.1"/>
    </source>
</evidence>
<dbReference type="PANTHER" id="PTHR37466:SF1">
    <property type="entry name" value="SLR1628 PROTEIN"/>
    <property type="match status" value="1"/>
</dbReference>
<accession>A0A317MXB5</accession>
<dbReference type="Proteomes" id="UP000246569">
    <property type="component" value="Unassembled WGS sequence"/>
</dbReference>
<evidence type="ECO:0000313" key="2">
    <source>
        <dbReference type="Proteomes" id="UP000246569"/>
    </source>
</evidence>
<proteinExistence type="predicted"/>
<dbReference type="InterPro" id="IPR018714">
    <property type="entry name" value="DUF2237"/>
</dbReference>
<evidence type="ECO:0008006" key="3">
    <source>
        <dbReference type="Google" id="ProtNLM"/>
    </source>
</evidence>
<reference evidence="1 2" key="1">
    <citation type="submission" date="2018-05" db="EMBL/GenBank/DDBJ databases">
        <title>Genomic Encyclopedia of Type Strains, Phase IV (KMG-IV): sequencing the most valuable type-strain genomes for metagenomic binning, comparative biology and taxonomic classification.</title>
        <authorList>
            <person name="Goeker M."/>
        </authorList>
    </citation>
    <scope>NUCLEOTIDE SEQUENCE [LARGE SCALE GENOMIC DNA]</scope>
    <source>
        <strain evidence="1 2">DSM 23606</strain>
    </source>
</reference>
<name>A0A317MXB5_9GAMM</name>
<sequence length="124" mass="13379">MAERPHNVLGGPLELCSALPLTGFYRTGCCDTGPEDVGNHTVCVCVTAEFLAFSRARGNDLSTPMPMFGFPGLQPGDRWCLCAERWAEALAAGVAPPVRLEATNRRALEVLDLDDLKRHALDPA</sequence>
<dbReference type="EMBL" id="QGTJ01000003">
    <property type="protein sequence ID" value="PWV63536.1"/>
    <property type="molecule type" value="Genomic_DNA"/>
</dbReference>
<organism evidence="1 2">
    <name type="scientific">Plasticicumulans acidivorans</name>
    <dbReference type="NCBI Taxonomy" id="886464"/>
    <lineage>
        <taxon>Bacteria</taxon>
        <taxon>Pseudomonadati</taxon>
        <taxon>Pseudomonadota</taxon>
        <taxon>Gammaproteobacteria</taxon>
        <taxon>Candidatus Competibacteraceae</taxon>
        <taxon>Plasticicumulans</taxon>
    </lineage>
</organism>
<dbReference type="AlphaFoldDB" id="A0A317MXB5"/>
<dbReference type="PANTHER" id="PTHR37466">
    <property type="entry name" value="SLR1628 PROTEIN"/>
    <property type="match status" value="1"/>
</dbReference>
<comment type="caution">
    <text evidence="1">The sequence shown here is derived from an EMBL/GenBank/DDBJ whole genome shotgun (WGS) entry which is preliminary data.</text>
</comment>
<dbReference type="OrthoDB" id="9792525at2"/>
<gene>
    <name evidence="1" type="ORF">C7443_103467</name>
</gene>
<dbReference type="RefSeq" id="WP_110018010.1">
    <property type="nucleotide sequence ID" value="NZ_QGTJ01000003.1"/>
</dbReference>
<keyword evidence="2" id="KW-1185">Reference proteome</keyword>